<dbReference type="AlphaFoldDB" id="A0A0A8Y2V4"/>
<dbReference type="EMBL" id="GBRH01278337">
    <property type="protein sequence ID" value="JAD19558.1"/>
    <property type="molecule type" value="Transcribed_RNA"/>
</dbReference>
<reference evidence="1" key="1">
    <citation type="submission" date="2014-09" db="EMBL/GenBank/DDBJ databases">
        <authorList>
            <person name="Magalhaes I.L.F."/>
            <person name="Oliveira U."/>
            <person name="Santos F.R."/>
            <person name="Vidigal T.H.D.A."/>
            <person name="Brescovit A.D."/>
            <person name="Santos A.J."/>
        </authorList>
    </citation>
    <scope>NUCLEOTIDE SEQUENCE</scope>
    <source>
        <tissue evidence="1">Shoot tissue taken approximately 20 cm above the soil surface</tissue>
    </source>
</reference>
<reference evidence="1" key="2">
    <citation type="journal article" date="2015" name="Data Brief">
        <title>Shoot transcriptome of the giant reed, Arundo donax.</title>
        <authorList>
            <person name="Barrero R.A."/>
            <person name="Guerrero F.D."/>
            <person name="Moolhuijzen P."/>
            <person name="Goolsby J.A."/>
            <person name="Tidwell J."/>
            <person name="Bellgard S.E."/>
            <person name="Bellgard M.I."/>
        </authorList>
    </citation>
    <scope>NUCLEOTIDE SEQUENCE</scope>
    <source>
        <tissue evidence="1">Shoot tissue taken approximately 20 cm above the soil surface</tissue>
    </source>
</reference>
<accession>A0A0A8Y2V4</accession>
<organism evidence="1">
    <name type="scientific">Arundo donax</name>
    <name type="common">Giant reed</name>
    <name type="synonym">Donax arundinaceus</name>
    <dbReference type="NCBI Taxonomy" id="35708"/>
    <lineage>
        <taxon>Eukaryota</taxon>
        <taxon>Viridiplantae</taxon>
        <taxon>Streptophyta</taxon>
        <taxon>Embryophyta</taxon>
        <taxon>Tracheophyta</taxon>
        <taxon>Spermatophyta</taxon>
        <taxon>Magnoliopsida</taxon>
        <taxon>Liliopsida</taxon>
        <taxon>Poales</taxon>
        <taxon>Poaceae</taxon>
        <taxon>PACMAD clade</taxon>
        <taxon>Arundinoideae</taxon>
        <taxon>Arundineae</taxon>
        <taxon>Arundo</taxon>
    </lineage>
</organism>
<sequence length="82" mass="8737">MSYAASRALGQSISATGRGQVSLMELPRVGEHLRLLAPLPRSCPWRKGAPAVADSLLCVEFLEKAPRVHGEPRLGPDYGGLA</sequence>
<protein>
    <submittedName>
        <fullName evidence="1">Uncharacterized protein</fullName>
    </submittedName>
</protein>
<evidence type="ECO:0000313" key="1">
    <source>
        <dbReference type="EMBL" id="JAD19558.1"/>
    </source>
</evidence>
<name>A0A0A8Y2V4_ARUDO</name>
<proteinExistence type="predicted"/>